<reference evidence="3" key="2">
    <citation type="submission" date="2013-04" db="EMBL/GenBank/DDBJ databases">
        <title>Genomic mechanisms accounting for the adaptation to parasitism in nematode-trapping fungi.</title>
        <authorList>
            <person name="Ahren D.G."/>
        </authorList>
    </citation>
    <scope>NUCLEOTIDE SEQUENCE [LARGE SCALE GENOMIC DNA]</scope>
    <source>
        <strain evidence="3">CBS 200.50</strain>
    </source>
</reference>
<dbReference type="Pfam" id="PF01161">
    <property type="entry name" value="PBP"/>
    <property type="match status" value="1"/>
</dbReference>
<reference evidence="2 3" key="1">
    <citation type="journal article" date="2013" name="PLoS Genet.">
        <title>Genomic mechanisms accounting for the adaptation to parasitism in nematode-trapping fungi.</title>
        <authorList>
            <person name="Meerupati T."/>
            <person name="Andersson K.M."/>
            <person name="Friman E."/>
            <person name="Kumar D."/>
            <person name="Tunlid A."/>
            <person name="Ahren D."/>
        </authorList>
    </citation>
    <scope>NUCLEOTIDE SEQUENCE [LARGE SCALE GENOMIC DNA]</scope>
    <source>
        <strain evidence="2 3">CBS 200.50</strain>
    </source>
</reference>
<name>S8AIC3_DACHA</name>
<dbReference type="OrthoDB" id="2506647at2759"/>
<evidence type="ECO:0000313" key="2">
    <source>
        <dbReference type="EMBL" id="EPS40871.1"/>
    </source>
</evidence>
<dbReference type="InterPro" id="IPR008914">
    <property type="entry name" value="PEBP"/>
</dbReference>
<dbReference type="InterPro" id="IPR036610">
    <property type="entry name" value="PEBP-like_sf"/>
</dbReference>
<keyword evidence="3" id="KW-1185">Reference proteome</keyword>
<dbReference type="CDD" id="cd00866">
    <property type="entry name" value="PEBP_euk"/>
    <property type="match status" value="1"/>
</dbReference>
<dbReference type="eggNOG" id="KOG3346">
    <property type="taxonomic scope" value="Eukaryota"/>
</dbReference>
<protein>
    <submittedName>
        <fullName evidence="2">Uncharacterized protein</fullName>
    </submittedName>
</protein>
<dbReference type="HOGENOM" id="CLU_264727_0_0_1"/>
<dbReference type="AlphaFoldDB" id="S8AIC3"/>
<dbReference type="PANTHER" id="PTHR11362:SF148">
    <property type="entry name" value="CARBOXYPEPTIDASE Y INHIBITOR"/>
    <property type="match status" value="1"/>
</dbReference>
<evidence type="ECO:0000256" key="1">
    <source>
        <dbReference type="SAM" id="MobiDB-lite"/>
    </source>
</evidence>
<organism evidence="2 3">
    <name type="scientific">Dactylellina haptotyla (strain CBS 200.50)</name>
    <name type="common">Nematode-trapping fungus</name>
    <name type="synonym">Monacrosporium haptotylum</name>
    <dbReference type="NCBI Taxonomy" id="1284197"/>
    <lineage>
        <taxon>Eukaryota</taxon>
        <taxon>Fungi</taxon>
        <taxon>Dikarya</taxon>
        <taxon>Ascomycota</taxon>
        <taxon>Pezizomycotina</taxon>
        <taxon>Orbiliomycetes</taxon>
        <taxon>Orbiliales</taxon>
        <taxon>Orbiliaceae</taxon>
        <taxon>Dactylellina</taxon>
    </lineage>
</organism>
<evidence type="ECO:0000313" key="3">
    <source>
        <dbReference type="Proteomes" id="UP000015100"/>
    </source>
</evidence>
<dbReference type="Proteomes" id="UP000015100">
    <property type="component" value="Unassembled WGS sequence"/>
</dbReference>
<dbReference type="GO" id="GO:0005543">
    <property type="term" value="F:phospholipid binding"/>
    <property type="evidence" value="ECO:0007669"/>
    <property type="project" value="TreeGrafter"/>
</dbReference>
<dbReference type="InterPro" id="IPR036770">
    <property type="entry name" value="Ankyrin_rpt-contain_sf"/>
</dbReference>
<dbReference type="EMBL" id="AQGS01000270">
    <property type="protein sequence ID" value="EPS40871.1"/>
    <property type="molecule type" value="Genomic_DNA"/>
</dbReference>
<dbReference type="SUPFAM" id="SSF49777">
    <property type="entry name" value="PEBP-like"/>
    <property type="match status" value="1"/>
</dbReference>
<proteinExistence type="predicted"/>
<feature type="region of interest" description="Disordered" evidence="1">
    <location>
        <begin position="62"/>
        <end position="137"/>
    </location>
</feature>
<dbReference type="GO" id="GO:0030414">
    <property type="term" value="F:peptidase inhibitor activity"/>
    <property type="evidence" value="ECO:0007669"/>
    <property type="project" value="TreeGrafter"/>
</dbReference>
<feature type="compositionally biased region" description="Polar residues" evidence="1">
    <location>
        <begin position="85"/>
        <end position="137"/>
    </location>
</feature>
<dbReference type="GO" id="GO:0030162">
    <property type="term" value="P:regulation of proteolysis"/>
    <property type="evidence" value="ECO:0007669"/>
    <property type="project" value="TreeGrafter"/>
</dbReference>
<feature type="compositionally biased region" description="Basic and acidic residues" evidence="1">
    <location>
        <begin position="72"/>
        <end position="81"/>
    </location>
</feature>
<comment type="caution">
    <text evidence="2">The sequence shown here is derived from an EMBL/GenBank/DDBJ whole genome shotgun (WGS) entry which is preliminary data.</text>
</comment>
<dbReference type="GO" id="GO:0046578">
    <property type="term" value="P:regulation of Ras protein signal transduction"/>
    <property type="evidence" value="ECO:0007669"/>
    <property type="project" value="TreeGrafter"/>
</dbReference>
<sequence length="1262" mass="143998">MSNSSTHPELTARGNLLEPSSSLSKHLILENVESSDFHNFVQDRTRVESTNEFRDSRVLPLQNDSKTPLTTRIERNERQIGRYDNLSSVMQSPSGVGSQETTVTHSNVGSTRTTLLENSQNNPSRNEQNLGTSASSRVENIQKWDKNTSFAHENQVIGPGNAVLTENPTNPSLFNITRILRVGRKERYRRNEEQGLKKLKANDVASTLKILTKLQAPEAREYKTRLQHALFQHYCSQGLGYLTDKKPDVALQTLSKLPADEFISQKYREQLQDALLQYFATRGCEILEKDEMVPVATVISNLGLPQSEVYRQHVMAATLRRLRESYVAKAVEMMDQDDSATLSAIMSKIVGPESQVDRVKLQDDLFAQFYSRSLKYLGEGNLEKVLNMLPDYQDEGVLSYLKLLQDAIKQYFHSRIELGLLDAKYDDVKKYIQETKDLGFDFGDTFVLETKLAERMKHNAISTIKSSEMRRRVAQSSVGSNQDYMEPSVALPLLRQLYDFGYKHHADRVAQYLVGYCLKVASSHVRKRKAPWSAQFWIEFTDDLLRLLSDPLRQHATLKLEKISSLTINCMDTGQVPPVPASYKVNDRIWPRTLRMRSTVLWEIKQLYRHTICDMLPRLEKEYLRGVPATISYGGPSTKIPLTLEPGSYWGETQKKLLGSMSIESITLGTGAAENDPIQMKYIIISCHIAIRTITWPAAEKIRSLNGDRIEALGSEFQFLYYLSLAELAWLHDKDFDSALTQCRRAAVFDGSLESCIEGRRLDSEYFSSLIPPGYDFWRIYGVFGQILKHYAVRLQNGGTPRVKHIDRHILAKIVMASVHLDPKIAAGLIETLFFDNILTVWDENEAGNSMLAVPDGNEEISNFKFYPLEFQQFYAAIGRDDLLEVTLRRTTWITEPKRKDHRGMTTLYWAVKGLHGKAVEILLDPAHSIYHDELDPPLVRELNTQYSSTCLHILLATSSKKFIETPFRAILKIILDADHSFHFLDARDGFGRNAVHLLTSSLKKELSTLGISNLNILEIYLECYYIIFERLKSKDDVIGLRDAMDDYRNKAVEVTINQSIVEKYNRNPLLTLMLHKLKINYRLKNEGVIPDVIDEFSPSVFLQAEFTGGQEIQLGNTLKTKDTQDQPKVIITPGDASFESEDAKYTLCLTDPDAVSRDNPKWAEFCHWLVTDIKPRSGPLDIKDAKELVEYMGPAPPEETGKHRYVLLFFKNGKEKPKALEGRKKWGFEDKEPRIGARYYAKKYDLTLVGANFFFCQNEKQ</sequence>
<dbReference type="Gene3D" id="3.90.280.10">
    <property type="entry name" value="PEBP-like"/>
    <property type="match status" value="1"/>
</dbReference>
<accession>S8AIC3</accession>
<dbReference type="PANTHER" id="PTHR11362">
    <property type="entry name" value="PHOSPHATIDYLETHANOLAMINE-BINDING PROTEIN"/>
    <property type="match status" value="1"/>
</dbReference>
<dbReference type="InterPro" id="IPR035810">
    <property type="entry name" value="PEBP_euk"/>
</dbReference>
<dbReference type="STRING" id="1284197.S8AIC3"/>
<gene>
    <name evidence="2" type="ORF">H072_5232</name>
</gene>
<dbReference type="Gene3D" id="1.25.40.20">
    <property type="entry name" value="Ankyrin repeat-containing domain"/>
    <property type="match status" value="1"/>
</dbReference>